<proteinExistence type="predicted"/>
<feature type="region of interest" description="Disordered" evidence="2">
    <location>
        <begin position="569"/>
        <end position="610"/>
    </location>
</feature>
<dbReference type="EnsemblMetazoa" id="CPIJ008772-RA">
    <property type="protein sequence ID" value="CPIJ008772-PA"/>
    <property type="gene ID" value="CPIJ008772"/>
</dbReference>
<dbReference type="KEGG" id="cqu:CpipJ_CPIJ008772"/>
<dbReference type="HOGENOM" id="CLU_353451_0_0_1"/>
<evidence type="ECO:0000313" key="5">
    <source>
        <dbReference type="Proteomes" id="UP000002320"/>
    </source>
</evidence>
<reference evidence="4" key="2">
    <citation type="submission" date="2020-05" db="UniProtKB">
        <authorList>
            <consortium name="EnsemblMetazoa"/>
        </authorList>
    </citation>
    <scope>IDENTIFICATION</scope>
    <source>
        <strain evidence="4">JHB</strain>
    </source>
</reference>
<feature type="region of interest" description="Disordered" evidence="2">
    <location>
        <begin position="424"/>
        <end position="447"/>
    </location>
</feature>
<dbReference type="eggNOG" id="ENOG502SDGR">
    <property type="taxonomic scope" value="Eukaryota"/>
</dbReference>
<organism>
    <name type="scientific">Culex quinquefasciatus</name>
    <name type="common">Southern house mosquito</name>
    <name type="synonym">Culex pungens</name>
    <dbReference type="NCBI Taxonomy" id="7176"/>
    <lineage>
        <taxon>Eukaryota</taxon>
        <taxon>Metazoa</taxon>
        <taxon>Ecdysozoa</taxon>
        <taxon>Arthropoda</taxon>
        <taxon>Hexapoda</taxon>
        <taxon>Insecta</taxon>
        <taxon>Pterygota</taxon>
        <taxon>Neoptera</taxon>
        <taxon>Endopterygota</taxon>
        <taxon>Diptera</taxon>
        <taxon>Nematocera</taxon>
        <taxon>Culicoidea</taxon>
        <taxon>Culicidae</taxon>
        <taxon>Culicinae</taxon>
        <taxon>Culicini</taxon>
        <taxon>Culex</taxon>
        <taxon>Culex</taxon>
    </lineage>
</organism>
<feature type="coiled-coil region" evidence="1">
    <location>
        <begin position="638"/>
        <end position="665"/>
    </location>
</feature>
<dbReference type="EMBL" id="DS232017">
    <property type="protein sequence ID" value="EDS32012.1"/>
    <property type="molecule type" value="Genomic_DNA"/>
</dbReference>
<evidence type="ECO:0000256" key="2">
    <source>
        <dbReference type="SAM" id="MobiDB-lite"/>
    </source>
</evidence>
<dbReference type="Proteomes" id="UP000002320">
    <property type="component" value="Unassembled WGS sequence"/>
</dbReference>
<sequence length="668" mass="77162">MEQWVSDTFYSYFPSFNKNQNEKKSMLSRARQADYQEYLKNIPQVTTKHQQYMEKFGHQAVQTVNEVGTNTNHNNSGSNLKSTSTAKNYLFSPHLVTSSSSPAHNPIRKTVASEPSAYMRKGSPREKLIEDLTHTDLSTILTTDTIDRRNRMLAEEESRRKLEYQKELIKQIDEKRKEVERLREKEKLEEEMLTSRLEQQLKTMQLEEELEREKQRSEKIRLANEQNHIRRLQLLSKLENDHKVFNPYDADRKTLSENGKEIYLDSGPAHPGKDKVYRYFSNSAQNPASLASTSLSSEMEYDSSSESVGQQPGNRYQYCKNCRADIDRSFLPPRTHSRHHYQHHASMTTPKSHRKGTTTGEEHNCLNCRKRIEKLCANCDRVMKRSVKKSLCAICQQAMENSRMQKEAQSELKRQRSKLLRSMEMLDDEEDDPRPAYPTTGTSPTNPYKIIDIQYHESDNDHDLAVLNPVIVRNNYKKQPYSVNIAKESLFHPSKKTPEPRVAVNIRNGEVFVDNNLGHGRHEDTDDVTTDEMDDRISKYVRHYNTLWMKRGMRQNNNLKNGNVLNGEKLSPSAMAGNGGGNGGKLPSLSPPKVYVSDRPDNVKSDAMKTTEKKWDVPAVERTKVSAESPRVLTQLGAIRKQLQLEQLQMDNQGHQQQQQQHHQDHHN</sequence>
<keyword evidence="1" id="KW-0175">Coiled coil</keyword>
<feature type="compositionally biased region" description="Basic and acidic residues" evidence="2">
    <location>
        <begin position="596"/>
        <end position="610"/>
    </location>
</feature>
<dbReference type="OMA" id="QNHIRRL"/>
<feature type="region of interest" description="Disordered" evidence="2">
    <location>
        <begin position="336"/>
        <end position="360"/>
    </location>
</feature>
<dbReference type="FunCoup" id="B0WNZ3">
    <property type="interactions" value="20"/>
</dbReference>
<dbReference type="OrthoDB" id="7735955at2759"/>
<feature type="compositionally biased region" description="Low complexity" evidence="2">
    <location>
        <begin position="292"/>
        <end position="307"/>
    </location>
</feature>
<protein>
    <submittedName>
        <fullName evidence="3 4">Uncharacterized protein</fullName>
    </submittedName>
</protein>
<dbReference type="VEuPathDB" id="VectorBase:CQUJHB006079"/>
<dbReference type="AlphaFoldDB" id="B0WNZ3"/>
<keyword evidence="5" id="KW-1185">Reference proteome</keyword>
<dbReference type="InParanoid" id="B0WNZ3"/>
<evidence type="ECO:0000256" key="1">
    <source>
        <dbReference type="SAM" id="Coils"/>
    </source>
</evidence>
<gene>
    <name evidence="4" type="primary">6041123</name>
    <name evidence="3" type="ORF">CpipJ_CPIJ008772</name>
</gene>
<evidence type="ECO:0000313" key="4">
    <source>
        <dbReference type="EnsemblMetazoa" id="CPIJ008772-PA"/>
    </source>
</evidence>
<feature type="region of interest" description="Disordered" evidence="2">
    <location>
        <begin position="291"/>
        <end position="312"/>
    </location>
</feature>
<feature type="coiled-coil region" evidence="1">
    <location>
        <begin position="162"/>
        <end position="223"/>
    </location>
</feature>
<evidence type="ECO:0000313" key="3">
    <source>
        <dbReference type="EMBL" id="EDS32012.1"/>
    </source>
</evidence>
<accession>B0WNZ3</accession>
<name>B0WNZ3_CULQU</name>
<dbReference type="VEuPathDB" id="VectorBase:CPIJ008772"/>
<reference evidence="3" key="1">
    <citation type="submission" date="2007-03" db="EMBL/GenBank/DDBJ databases">
        <title>Annotation of Culex pipiens quinquefasciatus.</title>
        <authorList>
            <consortium name="The Broad Institute Genome Sequencing Platform"/>
            <person name="Atkinson P.W."/>
            <person name="Hemingway J."/>
            <person name="Christensen B.M."/>
            <person name="Higgs S."/>
            <person name="Kodira C."/>
            <person name="Hannick L."/>
            <person name="Megy K."/>
            <person name="O'Leary S."/>
            <person name="Pearson M."/>
            <person name="Haas B.J."/>
            <person name="Mauceli E."/>
            <person name="Wortman J.R."/>
            <person name="Lee N.H."/>
            <person name="Guigo R."/>
            <person name="Stanke M."/>
            <person name="Alvarado L."/>
            <person name="Amedeo P."/>
            <person name="Antoine C.H."/>
            <person name="Arensburger P."/>
            <person name="Bidwell S.L."/>
            <person name="Crawford M."/>
            <person name="Camaro F."/>
            <person name="Devon K."/>
            <person name="Engels R."/>
            <person name="Hammond M."/>
            <person name="Howarth C."/>
            <person name="Koehrsen M."/>
            <person name="Lawson D."/>
            <person name="Montgomery P."/>
            <person name="Nene V."/>
            <person name="Nusbaum C."/>
            <person name="Puiu D."/>
            <person name="Romero-Severson J."/>
            <person name="Severson D.W."/>
            <person name="Shumway M."/>
            <person name="Sisk P."/>
            <person name="Stolte C."/>
            <person name="Zeng Q."/>
            <person name="Eisenstadt E."/>
            <person name="Fraser-Liggett C."/>
            <person name="Strausberg R."/>
            <person name="Galagan J."/>
            <person name="Birren B."/>
            <person name="Collins F.H."/>
        </authorList>
    </citation>
    <scope>NUCLEOTIDE SEQUENCE [LARGE SCALE GENOMIC DNA]</scope>
    <source>
        <strain evidence="3">JHB</strain>
    </source>
</reference>